<dbReference type="AlphaFoldDB" id="A0A367WX69"/>
<feature type="transmembrane region" description="Helical" evidence="1">
    <location>
        <begin position="40"/>
        <end position="63"/>
    </location>
</feature>
<keyword evidence="1" id="KW-0812">Transmembrane</keyword>
<organism evidence="2 3">
    <name type="scientific">Thalassospira profundimaris</name>
    <dbReference type="NCBI Taxonomy" id="502049"/>
    <lineage>
        <taxon>Bacteria</taxon>
        <taxon>Pseudomonadati</taxon>
        <taxon>Pseudomonadota</taxon>
        <taxon>Alphaproteobacteria</taxon>
        <taxon>Rhodospirillales</taxon>
        <taxon>Thalassospiraceae</taxon>
        <taxon>Thalassospira</taxon>
    </lineage>
</organism>
<name>A0A367WX69_9PROT</name>
<comment type="caution">
    <text evidence="2">The sequence shown here is derived from an EMBL/GenBank/DDBJ whole genome shotgun (WGS) entry which is preliminary data.</text>
</comment>
<dbReference type="Proteomes" id="UP000252517">
    <property type="component" value="Unassembled WGS sequence"/>
</dbReference>
<evidence type="ECO:0000256" key="1">
    <source>
        <dbReference type="SAM" id="Phobius"/>
    </source>
</evidence>
<gene>
    <name evidence="2" type="ORF">TH25_17340</name>
</gene>
<keyword evidence="1" id="KW-1133">Transmembrane helix</keyword>
<proteinExistence type="predicted"/>
<dbReference type="RefSeq" id="WP_114089496.1">
    <property type="nucleotide sequence ID" value="NZ_JPWH01000015.1"/>
</dbReference>
<protein>
    <submittedName>
        <fullName evidence="2">Uncharacterized protein</fullName>
    </submittedName>
</protein>
<keyword evidence="1" id="KW-0472">Membrane</keyword>
<evidence type="ECO:0000313" key="3">
    <source>
        <dbReference type="Proteomes" id="UP000252517"/>
    </source>
</evidence>
<accession>A0A367WX69</accession>
<reference evidence="2 3" key="1">
    <citation type="submission" date="2014-07" db="EMBL/GenBank/DDBJ databases">
        <title>Draft genome sequence of Thalassospira profundimaris S25-3-2.</title>
        <authorList>
            <person name="Lai Q."/>
            <person name="Shao Z."/>
        </authorList>
    </citation>
    <scope>NUCLEOTIDE SEQUENCE [LARGE SCALE GENOMIC DNA]</scope>
    <source>
        <strain evidence="2 3">S25-3-2</strain>
    </source>
</reference>
<sequence>MNEKLLAGLVAALAIAPLCAVCILGPAVIASIFTGIAAGLGGFDVVVTVGLALVAGVAAVAIVRNRRVRHAPAKPAGEMN</sequence>
<evidence type="ECO:0000313" key="2">
    <source>
        <dbReference type="EMBL" id="RCK45988.1"/>
    </source>
</evidence>
<dbReference type="EMBL" id="JPWH01000015">
    <property type="protein sequence ID" value="RCK45988.1"/>
    <property type="molecule type" value="Genomic_DNA"/>
</dbReference>